<feature type="transmembrane region" description="Helical" evidence="6">
    <location>
        <begin position="151"/>
        <end position="174"/>
    </location>
</feature>
<feature type="transmembrane region" description="Helical" evidence="6">
    <location>
        <begin position="344"/>
        <end position="365"/>
    </location>
</feature>
<sequence>MTTPSAPTHLPDSAEVNAVYRKVSWRLIPFLFICYTAAYLDRVNVGFAKLQMLDELKFSDAVYGLGAGMFFVGYIIFEVPSNVILQKVGAKVWIARIMFTWAIISAAMALVTTPMMFYVLRFLLGVAEAGFIPGILFYLTKWYPAARRGRVFALFLAAIPVASIFGGPLSGWILQTFHGSGGLSGWQWMFIIEAIPSLLLTFAVLKWLDNSHKVAKWLTDREKFVIEHSLAQDVPTKDHAHSFAAAMKSRKVWLLSVIYFTIAMGIYVNSFWLPTIIQRSGVSSALTIGLLTAVPYTVAVIAMIVNSSHADRTGERRWHTIVPCLATATGLVLTGIFAGSPVMALVGLIIAAAGASTAQAAFFSLPAAFMSGVAAAAGIALINSVGNIAGLVSTSVVGWMSNVTGSTTSSLYAIAALMVVGALLILTIPAKVVNDKGLASTEEKKVVA</sequence>
<proteinExistence type="predicted"/>
<feature type="transmembrane region" description="Helical" evidence="6">
    <location>
        <begin position="118"/>
        <end position="139"/>
    </location>
</feature>
<dbReference type="Proteomes" id="UP000282551">
    <property type="component" value="Chromosome"/>
</dbReference>
<dbReference type="EMBL" id="LR134355">
    <property type="protein sequence ID" value="VEG47457.1"/>
    <property type="molecule type" value="Genomic_DNA"/>
</dbReference>
<dbReference type="InterPro" id="IPR020846">
    <property type="entry name" value="MFS_dom"/>
</dbReference>
<dbReference type="GO" id="GO:0005886">
    <property type="term" value="C:plasma membrane"/>
    <property type="evidence" value="ECO:0007669"/>
    <property type="project" value="UniProtKB-SubCell"/>
</dbReference>
<feature type="transmembrane region" description="Helical" evidence="6">
    <location>
        <begin position="411"/>
        <end position="430"/>
    </location>
</feature>
<dbReference type="InterPro" id="IPR036259">
    <property type="entry name" value="MFS_trans_sf"/>
</dbReference>
<evidence type="ECO:0000313" key="9">
    <source>
        <dbReference type="Proteomes" id="UP000282551"/>
    </source>
</evidence>
<dbReference type="Gene3D" id="1.20.1250.20">
    <property type="entry name" value="MFS general substrate transporter like domains"/>
    <property type="match status" value="2"/>
</dbReference>
<accession>A0A448I4J6</accession>
<dbReference type="OrthoDB" id="9773957at2"/>
<feature type="transmembrane region" description="Helical" evidence="6">
    <location>
        <begin position="372"/>
        <end position="399"/>
    </location>
</feature>
<comment type="subcellular location">
    <subcellularLocation>
        <location evidence="1">Cell membrane</location>
        <topology evidence="1">Multi-pass membrane protein</topology>
    </subcellularLocation>
</comment>
<evidence type="ECO:0000256" key="4">
    <source>
        <dbReference type="ARBA" id="ARBA00022989"/>
    </source>
</evidence>
<name>A0A448I4J6_MYCCI</name>
<keyword evidence="9" id="KW-1185">Reference proteome</keyword>
<dbReference type="PROSITE" id="PS50850">
    <property type="entry name" value="MFS"/>
    <property type="match status" value="1"/>
</dbReference>
<evidence type="ECO:0000259" key="7">
    <source>
        <dbReference type="PROSITE" id="PS50850"/>
    </source>
</evidence>
<feature type="transmembrane region" description="Helical" evidence="6">
    <location>
        <begin position="285"/>
        <end position="306"/>
    </location>
</feature>
<evidence type="ECO:0000256" key="1">
    <source>
        <dbReference type="ARBA" id="ARBA00004651"/>
    </source>
</evidence>
<reference evidence="8 9" key="1">
    <citation type="submission" date="2018-12" db="EMBL/GenBank/DDBJ databases">
        <authorList>
            <consortium name="Pathogen Informatics"/>
        </authorList>
    </citation>
    <scope>NUCLEOTIDE SEQUENCE [LARGE SCALE GENOMIC DNA]</scope>
    <source>
        <strain evidence="8 9">NCTC10485</strain>
    </source>
</reference>
<feature type="transmembrane region" description="Helical" evidence="6">
    <location>
        <begin position="93"/>
        <end position="112"/>
    </location>
</feature>
<evidence type="ECO:0000313" key="8">
    <source>
        <dbReference type="EMBL" id="VEG47457.1"/>
    </source>
</evidence>
<keyword evidence="2" id="KW-0813">Transport</keyword>
<feature type="transmembrane region" description="Helical" evidence="6">
    <location>
        <begin position="61"/>
        <end position="81"/>
    </location>
</feature>
<evidence type="ECO:0000256" key="6">
    <source>
        <dbReference type="SAM" id="Phobius"/>
    </source>
</evidence>
<dbReference type="PANTHER" id="PTHR43791">
    <property type="entry name" value="PERMEASE-RELATED"/>
    <property type="match status" value="1"/>
</dbReference>
<dbReference type="PANTHER" id="PTHR43791:SF36">
    <property type="entry name" value="TRANSPORTER, PUTATIVE (AFU_ORTHOLOGUE AFUA_6G08340)-RELATED"/>
    <property type="match status" value="1"/>
</dbReference>
<organism evidence="8 9">
    <name type="scientific">Mycolicibacterium chitae</name>
    <name type="common">Mycobacterium chitae</name>
    <dbReference type="NCBI Taxonomy" id="1792"/>
    <lineage>
        <taxon>Bacteria</taxon>
        <taxon>Bacillati</taxon>
        <taxon>Actinomycetota</taxon>
        <taxon>Actinomycetes</taxon>
        <taxon>Mycobacteriales</taxon>
        <taxon>Mycobacteriaceae</taxon>
        <taxon>Mycolicibacterium</taxon>
    </lineage>
</organism>
<keyword evidence="4 6" id="KW-1133">Transmembrane helix</keyword>
<keyword evidence="5 6" id="KW-0472">Membrane</keyword>
<keyword evidence="3 6" id="KW-0812">Transmembrane</keyword>
<protein>
    <submittedName>
        <fullName evidence="8">Sugar phosphate permease</fullName>
    </submittedName>
</protein>
<feature type="transmembrane region" description="Helical" evidence="6">
    <location>
        <begin position="23"/>
        <end position="41"/>
    </location>
</feature>
<feature type="transmembrane region" description="Helical" evidence="6">
    <location>
        <begin position="186"/>
        <end position="208"/>
    </location>
</feature>
<feature type="domain" description="Major facilitator superfamily (MFS) profile" evidence="7">
    <location>
        <begin position="27"/>
        <end position="433"/>
    </location>
</feature>
<evidence type="ECO:0000256" key="5">
    <source>
        <dbReference type="ARBA" id="ARBA00023136"/>
    </source>
</evidence>
<dbReference type="GO" id="GO:0022857">
    <property type="term" value="F:transmembrane transporter activity"/>
    <property type="evidence" value="ECO:0007669"/>
    <property type="project" value="InterPro"/>
</dbReference>
<dbReference type="RefSeq" id="WP_126333390.1">
    <property type="nucleotide sequence ID" value="NZ_AP022604.1"/>
</dbReference>
<dbReference type="InterPro" id="IPR011701">
    <property type="entry name" value="MFS"/>
</dbReference>
<dbReference type="AlphaFoldDB" id="A0A448I4J6"/>
<evidence type="ECO:0000256" key="2">
    <source>
        <dbReference type="ARBA" id="ARBA00022448"/>
    </source>
</evidence>
<feature type="transmembrane region" description="Helical" evidence="6">
    <location>
        <begin position="318"/>
        <end position="338"/>
    </location>
</feature>
<evidence type="ECO:0000256" key="3">
    <source>
        <dbReference type="ARBA" id="ARBA00022692"/>
    </source>
</evidence>
<dbReference type="Pfam" id="PF07690">
    <property type="entry name" value="MFS_1"/>
    <property type="match status" value="1"/>
</dbReference>
<dbReference type="SUPFAM" id="SSF103473">
    <property type="entry name" value="MFS general substrate transporter"/>
    <property type="match status" value="1"/>
</dbReference>
<dbReference type="FunFam" id="1.20.1250.20:FF:000018">
    <property type="entry name" value="MFS transporter permease"/>
    <property type="match status" value="1"/>
</dbReference>
<feature type="transmembrane region" description="Helical" evidence="6">
    <location>
        <begin position="252"/>
        <end position="273"/>
    </location>
</feature>
<gene>
    <name evidence="8" type="primary">rhmT</name>
    <name evidence="8" type="ORF">NCTC10485_01738</name>
</gene>
<dbReference type="CDD" id="cd17319">
    <property type="entry name" value="MFS_ExuT_GudP_like"/>
    <property type="match status" value="1"/>
</dbReference>